<protein>
    <submittedName>
        <fullName evidence="1">Uncharacterized protein</fullName>
    </submittedName>
</protein>
<sequence>MENITKGPNIVFCKICGAMLTWEHPEGSGHYQASSDFIGGDICRSCLAERQETGCSTPEFPYSAGQTGDISESVEHVQIALFQAPFASLHEHGLLIKMYDCEQPFSGPVPSQYYMPVFSGEIEIRGMLPKEPQLRTSYILEQFYCLYNRDDRPNPMTSRSLSVGDVVQLENQFFLCSAASFIPVAFEPVAETAKTPADTLIMPNGTVLQVKICSEDEYPCINIDLVQADGENERVCFVEHNPEKELGQELCIGVYCSTEEDTVYYGSYNQGDNHAESL</sequence>
<keyword evidence="2" id="KW-1185">Reference proteome</keyword>
<organism evidence="1 2">
    <name type="scientific">Pusillibacter faecalis</name>
    <dbReference type="NCBI Taxonomy" id="2714358"/>
    <lineage>
        <taxon>Bacteria</taxon>
        <taxon>Bacillati</taxon>
        <taxon>Bacillota</taxon>
        <taxon>Clostridia</taxon>
        <taxon>Eubacteriales</taxon>
        <taxon>Oscillospiraceae</taxon>
        <taxon>Pusillibacter</taxon>
    </lineage>
</organism>
<dbReference type="RefSeq" id="WP_145996908.1">
    <property type="nucleotide sequence ID" value="NZ_AP023420.1"/>
</dbReference>
<accession>A0A810QFK1</accession>
<gene>
    <name evidence="1" type="ORF">MM59RIKEN_23160</name>
</gene>
<dbReference type="AlphaFoldDB" id="A0A810QFK1"/>
<evidence type="ECO:0000313" key="2">
    <source>
        <dbReference type="Proteomes" id="UP000679848"/>
    </source>
</evidence>
<reference evidence="1" key="1">
    <citation type="submission" date="2020-09" db="EMBL/GenBank/DDBJ databases">
        <title>New species isolated from human feces.</title>
        <authorList>
            <person name="Kitahara M."/>
            <person name="Shigeno Y."/>
            <person name="Shime M."/>
            <person name="Matsumoto Y."/>
            <person name="Nakamura S."/>
            <person name="Motooka D."/>
            <person name="Fukuoka S."/>
            <person name="Nishikawa H."/>
            <person name="Benno Y."/>
        </authorList>
    </citation>
    <scope>NUCLEOTIDE SEQUENCE</scope>
    <source>
        <strain evidence="1">MM59</strain>
    </source>
</reference>
<name>A0A810QFK1_9FIRM</name>
<dbReference type="Proteomes" id="UP000679848">
    <property type="component" value="Chromosome"/>
</dbReference>
<dbReference type="EMBL" id="AP023420">
    <property type="protein sequence ID" value="BCK84997.1"/>
    <property type="molecule type" value="Genomic_DNA"/>
</dbReference>
<dbReference type="KEGG" id="pfaa:MM59RIKEN_23160"/>
<proteinExistence type="predicted"/>
<evidence type="ECO:0000313" key="1">
    <source>
        <dbReference type="EMBL" id="BCK84997.1"/>
    </source>
</evidence>